<dbReference type="InterPro" id="IPR000412">
    <property type="entry name" value="ABC_2_transport"/>
</dbReference>
<evidence type="ECO:0000259" key="10">
    <source>
        <dbReference type="PROSITE" id="PS51012"/>
    </source>
</evidence>
<feature type="transmembrane region" description="Helical" evidence="9">
    <location>
        <begin position="252"/>
        <end position="273"/>
    </location>
</feature>
<comment type="subcellular location">
    <subcellularLocation>
        <location evidence="1">Cell inner membrane</location>
        <topology evidence="1">Multi-pass membrane protein</topology>
    </subcellularLocation>
    <subcellularLocation>
        <location evidence="9">Cell membrane</location>
        <topology evidence="9">Multi-pass membrane protein</topology>
    </subcellularLocation>
</comment>
<dbReference type="PIRSF" id="PIRSF006648">
    <property type="entry name" value="DrrB"/>
    <property type="match status" value="1"/>
</dbReference>
<evidence type="ECO:0000313" key="12">
    <source>
        <dbReference type="Proteomes" id="UP001262582"/>
    </source>
</evidence>
<sequence length="284" mass="32619">MAENENLPWSLVVTPKSRWFHLNLKEIWRYRDLLVLFLRRDVVTVYKQTILGPLWFIIQPILTTVIFTIIFGNIAEISTDGLPHVLFYLSGIILWNYFADCLKATADAFKSNENIFGKVYFPRVIVPLSTILSNLIKFGIQFLLFIGVLIYFSFKMDLHDIGPDIILFPFLLVMVAGLSLGFGMIISSLTTKYRDLSFLISFGIQLVMYATPVIYPLSEAPEKYKIFILANPISSLIEAFRYIFLGSGAIDFYYLLYSLIFTIVILFLGLVVFNKTEKTFMDTV</sequence>
<evidence type="ECO:0000256" key="5">
    <source>
        <dbReference type="ARBA" id="ARBA00022519"/>
    </source>
</evidence>
<keyword evidence="4 9" id="KW-1003">Cell membrane</keyword>
<evidence type="ECO:0000256" key="4">
    <source>
        <dbReference type="ARBA" id="ARBA00022475"/>
    </source>
</evidence>
<dbReference type="Proteomes" id="UP001262582">
    <property type="component" value="Unassembled WGS sequence"/>
</dbReference>
<evidence type="ECO:0000256" key="2">
    <source>
        <dbReference type="ARBA" id="ARBA00007783"/>
    </source>
</evidence>
<feature type="transmembrane region" description="Helical" evidence="9">
    <location>
        <begin position="165"/>
        <end position="186"/>
    </location>
</feature>
<proteinExistence type="inferred from homology"/>
<dbReference type="EMBL" id="JAVRHK010000003">
    <property type="protein sequence ID" value="MDT0675950.1"/>
    <property type="molecule type" value="Genomic_DNA"/>
</dbReference>
<reference evidence="11 12" key="1">
    <citation type="submission" date="2023-09" db="EMBL/GenBank/DDBJ databases">
        <authorList>
            <person name="Rey-Velasco X."/>
        </authorList>
    </citation>
    <scope>NUCLEOTIDE SEQUENCE [LARGE SCALE GENOMIC DNA]</scope>
    <source>
        <strain evidence="11 12">F117</strain>
    </source>
</reference>
<keyword evidence="12" id="KW-1185">Reference proteome</keyword>
<comment type="caution">
    <text evidence="11">The sequence shown here is derived from an EMBL/GenBank/DDBJ whole genome shotgun (WGS) entry which is preliminary data.</text>
</comment>
<evidence type="ECO:0000256" key="6">
    <source>
        <dbReference type="ARBA" id="ARBA00022692"/>
    </source>
</evidence>
<keyword evidence="5" id="KW-0997">Cell inner membrane</keyword>
<keyword evidence="7 9" id="KW-1133">Transmembrane helix</keyword>
<keyword evidence="8 9" id="KW-0472">Membrane</keyword>
<feature type="transmembrane region" description="Helical" evidence="9">
    <location>
        <begin position="81"/>
        <end position="99"/>
    </location>
</feature>
<protein>
    <recommendedName>
        <fullName evidence="9">Transport permease protein</fullName>
    </recommendedName>
</protein>
<organism evidence="11 12">
    <name type="scientific">Autumnicola musiva</name>
    <dbReference type="NCBI Taxonomy" id="3075589"/>
    <lineage>
        <taxon>Bacteria</taxon>
        <taxon>Pseudomonadati</taxon>
        <taxon>Bacteroidota</taxon>
        <taxon>Flavobacteriia</taxon>
        <taxon>Flavobacteriales</taxon>
        <taxon>Flavobacteriaceae</taxon>
        <taxon>Autumnicola</taxon>
    </lineage>
</organism>
<dbReference type="RefSeq" id="WP_311502347.1">
    <property type="nucleotide sequence ID" value="NZ_JAVRHK010000003.1"/>
</dbReference>
<evidence type="ECO:0000313" key="11">
    <source>
        <dbReference type="EMBL" id="MDT0675950.1"/>
    </source>
</evidence>
<dbReference type="InterPro" id="IPR013525">
    <property type="entry name" value="ABC2_TM"/>
</dbReference>
<dbReference type="PANTHER" id="PTHR30413:SF8">
    <property type="entry name" value="TRANSPORT PERMEASE PROTEIN"/>
    <property type="match status" value="1"/>
</dbReference>
<evidence type="ECO:0000256" key="8">
    <source>
        <dbReference type="ARBA" id="ARBA00023136"/>
    </source>
</evidence>
<name>A0ABU3D3M0_9FLAO</name>
<dbReference type="InterPro" id="IPR047817">
    <property type="entry name" value="ABC2_TM_bact-type"/>
</dbReference>
<accession>A0ABU3D3M0</accession>
<feature type="transmembrane region" description="Helical" evidence="9">
    <location>
        <begin position="120"/>
        <end position="153"/>
    </location>
</feature>
<feature type="transmembrane region" description="Helical" evidence="9">
    <location>
        <begin position="54"/>
        <end position="75"/>
    </location>
</feature>
<comment type="similarity">
    <text evidence="2 9">Belongs to the ABC-2 integral membrane protein family.</text>
</comment>
<evidence type="ECO:0000256" key="1">
    <source>
        <dbReference type="ARBA" id="ARBA00004429"/>
    </source>
</evidence>
<keyword evidence="3 9" id="KW-0813">Transport</keyword>
<gene>
    <name evidence="11" type="ORF">RM539_05065</name>
</gene>
<feature type="domain" description="ABC transmembrane type-2" evidence="10">
    <location>
        <begin position="51"/>
        <end position="276"/>
    </location>
</feature>
<keyword evidence="6 9" id="KW-0812">Transmembrane</keyword>
<feature type="transmembrane region" description="Helical" evidence="9">
    <location>
        <begin position="198"/>
        <end position="218"/>
    </location>
</feature>
<dbReference type="PROSITE" id="PS51012">
    <property type="entry name" value="ABC_TM2"/>
    <property type="match status" value="1"/>
</dbReference>
<evidence type="ECO:0000256" key="9">
    <source>
        <dbReference type="RuleBase" id="RU361157"/>
    </source>
</evidence>
<dbReference type="PANTHER" id="PTHR30413">
    <property type="entry name" value="INNER MEMBRANE TRANSPORT PERMEASE"/>
    <property type="match status" value="1"/>
</dbReference>
<evidence type="ECO:0000256" key="3">
    <source>
        <dbReference type="ARBA" id="ARBA00022448"/>
    </source>
</evidence>
<dbReference type="Pfam" id="PF01061">
    <property type="entry name" value="ABC2_membrane"/>
    <property type="match status" value="1"/>
</dbReference>
<evidence type="ECO:0000256" key="7">
    <source>
        <dbReference type="ARBA" id="ARBA00022989"/>
    </source>
</evidence>